<accession>A0ABS2PUY7</accession>
<gene>
    <name evidence="1" type="ORF">JOD45_000053</name>
</gene>
<evidence type="ECO:0000313" key="2">
    <source>
        <dbReference type="Proteomes" id="UP000808914"/>
    </source>
</evidence>
<dbReference type="Proteomes" id="UP000808914">
    <property type="component" value="Unassembled WGS sequence"/>
</dbReference>
<dbReference type="RefSeq" id="WP_205001801.1">
    <property type="nucleotide sequence ID" value="NZ_JAFBER010000001.1"/>
</dbReference>
<organism evidence="1 2">
    <name type="scientific">Scopulibacillus daqui</name>
    <dbReference type="NCBI Taxonomy" id="1469162"/>
    <lineage>
        <taxon>Bacteria</taxon>
        <taxon>Bacillati</taxon>
        <taxon>Bacillota</taxon>
        <taxon>Bacilli</taxon>
        <taxon>Bacillales</taxon>
        <taxon>Sporolactobacillaceae</taxon>
        <taxon>Scopulibacillus</taxon>
    </lineage>
</organism>
<name>A0ABS2PUY7_9BACL</name>
<comment type="caution">
    <text evidence="1">The sequence shown here is derived from an EMBL/GenBank/DDBJ whole genome shotgun (WGS) entry which is preliminary data.</text>
</comment>
<evidence type="ECO:0000313" key="1">
    <source>
        <dbReference type="EMBL" id="MBM7643862.1"/>
    </source>
</evidence>
<keyword evidence="2" id="KW-1185">Reference proteome</keyword>
<protein>
    <submittedName>
        <fullName evidence="1">Uncharacterized protein</fullName>
    </submittedName>
</protein>
<sequence>MKLSKIVDVCFDHLTVNHIDNNSGIFIGNNQANGWHYTDKSNHGFGYMSNGSNKETVQIIFDNDHIDMPVVEKQYNYFQKENDEAEELNDDNMIISEQNIAFNEINVNSLHDNATVTMGNNRQNAWHAYHKENAGLGTMTNNHTDYTINQIIDNDFIDAPIDQFFQAKTADKK</sequence>
<reference evidence="1 2" key="1">
    <citation type="submission" date="2021-01" db="EMBL/GenBank/DDBJ databases">
        <title>Genomic Encyclopedia of Type Strains, Phase IV (KMG-IV): sequencing the most valuable type-strain genomes for metagenomic binning, comparative biology and taxonomic classification.</title>
        <authorList>
            <person name="Goeker M."/>
        </authorList>
    </citation>
    <scope>NUCLEOTIDE SEQUENCE [LARGE SCALE GENOMIC DNA]</scope>
    <source>
        <strain evidence="1 2">DSM 28236</strain>
    </source>
</reference>
<dbReference type="EMBL" id="JAFBER010000001">
    <property type="protein sequence ID" value="MBM7643862.1"/>
    <property type="molecule type" value="Genomic_DNA"/>
</dbReference>
<proteinExistence type="predicted"/>